<dbReference type="GO" id="GO:0016020">
    <property type="term" value="C:membrane"/>
    <property type="evidence" value="ECO:0007669"/>
    <property type="project" value="TreeGrafter"/>
</dbReference>
<dbReference type="Pfam" id="PF00561">
    <property type="entry name" value="Abhydrolase_1"/>
    <property type="match status" value="1"/>
</dbReference>
<dbReference type="OrthoDB" id="59888at2"/>
<name>A0A5D4NWD9_9BACI</name>
<keyword evidence="2" id="KW-0378">Hydrolase</keyword>
<dbReference type="InterPro" id="IPR050266">
    <property type="entry name" value="AB_hydrolase_sf"/>
</dbReference>
<evidence type="ECO:0000313" key="3">
    <source>
        <dbReference type="Proteomes" id="UP000322267"/>
    </source>
</evidence>
<organism evidence="2 3">
    <name type="scientific">Rossellomorea vietnamensis</name>
    <dbReference type="NCBI Taxonomy" id="218284"/>
    <lineage>
        <taxon>Bacteria</taxon>
        <taxon>Bacillati</taxon>
        <taxon>Bacillota</taxon>
        <taxon>Bacilli</taxon>
        <taxon>Bacillales</taxon>
        <taxon>Bacillaceae</taxon>
        <taxon>Rossellomorea</taxon>
    </lineage>
</organism>
<dbReference type="GO" id="GO:0046464">
    <property type="term" value="P:acylglycerol catabolic process"/>
    <property type="evidence" value="ECO:0007669"/>
    <property type="project" value="TreeGrafter"/>
</dbReference>
<evidence type="ECO:0000313" key="2">
    <source>
        <dbReference type="EMBL" id="TYS18665.1"/>
    </source>
</evidence>
<comment type="caution">
    <text evidence="2">The sequence shown here is derived from an EMBL/GenBank/DDBJ whole genome shotgun (WGS) entry which is preliminary data.</text>
</comment>
<gene>
    <name evidence="2" type="ORF">FZC78_03875</name>
</gene>
<dbReference type="Proteomes" id="UP000322267">
    <property type="component" value="Unassembled WGS sequence"/>
</dbReference>
<sequence>MVNLYVLTRGSLAAVGFPLTAWNFFMNITSTVPAPGKMVKKRNSTIHVVDSGSGPATIILEAGLSSASIDWCFVQPEIAKLARVISYDRGGYGWSRTKRQTRTVGDSLEELKEWLDLLEVKPPYILVGHSYGGMIMRLFASTYPNETKGVILVDAAHENQYIENASNKSRTKKFNLLAKFGYLTSWMGIPRLMKHRVGRKYLGPEHEKTLKYIGHTPEAYQTLYFEFRDTDKSAQQILKAEPLPADLPVTVISAYNPSKEWNENQERMVKLTQNTKQINVAAGHSVHVEKPSIVIEEIVEMINRTAQIKKVE</sequence>
<dbReference type="PRINTS" id="PR00111">
    <property type="entry name" value="ABHYDROLASE"/>
</dbReference>
<protein>
    <submittedName>
        <fullName evidence="2">Alpha/beta hydrolase</fullName>
    </submittedName>
</protein>
<proteinExistence type="predicted"/>
<dbReference type="PANTHER" id="PTHR43798">
    <property type="entry name" value="MONOACYLGLYCEROL LIPASE"/>
    <property type="match status" value="1"/>
</dbReference>
<dbReference type="Gene3D" id="3.40.50.1820">
    <property type="entry name" value="alpha/beta hydrolase"/>
    <property type="match status" value="1"/>
</dbReference>
<dbReference type="InterPro" id="IPR000073">
    <property type="entry name" value="AB_hydrolase_1"/>
</dbReference>
<accession>A0A5D4NWD9</accession>
<dbReference type="AlphaFoldDB" id="A0A5D4NWD9"/>
<dbReference type="InterPro" id="IPR029058">
    <property type="entry name" value="AB_hydrolase_fold"/>
</dbReference>
<dbReference type="EMBL" id="VTEI01000002">
    <property type="protein sequence ID" value="TYS18665.1"/>
    <property type="molecule type" value="Genomic_DNA"/>
</dbReference>
<reference evidence="2 3" key="1">
    <citation type="submission" date="2019-08" db="EMBL/GenBank/DDBJ databases">
        <title>Bacillus genomes from the desert of Cuatro Cienegas, Coahuila.</title>
        <authorList>
            <person name="Olmedo-Alvarez G."/>
        </authorList>
    </citation>
    <scope>NUCLEOTIDE SEQUENCE [LARGE SCALE GENOMIC DNA]</scope>
    <source>
        <strain evidence="2 3">CH34_1T</strain>
    </source>
</reference>
<dbReference type="PANTHER" id="PTHR43798:SF33">
    <property type="entry name" value="HYDROLASE, PUTATIVE (AFU_ORTHOLOGUE AFUA_2G14860)-RELATED"/>
    <property type="match status" value="1"/>
</dbReference>
<feature type="domain" description="AB hydrolase-1" evidence="1">
    <location>
        <begin position="58"/>
        <end position="162"/>
    </location>
</feature>
<dbReference type="GO" id="GO:0047372">
    <property type="term" value="F:monoacylglycerol lipase activity"/>
    <property type="evidence" value="ECO:0007669"/>
    <property type="project" value="TreeGrafter"/>
</dbReference>
<evidence type="ECO:0000259" key="1">
    <source>
        <dbReference type="Pfam" id="PF00561"/>
    </source>
</evidence>
<dbReference type="SUPFAM" id="SSF53474">
    <property type="entry name" value="alpha/beta-Hydrolases"/>
    <property type="match status" value="1"/>
</dbReference>
<dbReference type="RefSeq" id="WP_148938343.1">
    <property type="nucleotide sequence ID" value="NZ_VTEI01000002.1"/>
</dbReference>